<feature type="region of interest" description="Disordered" evidence="1">
    <location>
        <begin position="1"/>
        <end position="20"/>
    </location>
</feature>
<proteinExistence type="predicted"/>
<dbReference type="AlphaFoldDB" id="A0A8X6G947"/>
<organism evidence="2 3">
    <name type="scientific">Trichonephila clavata</name>
    <name type="common">Joro spider</name>
    <name type="synonym">Nephila clavata</name>
    <dbReference type="NCBI Taxonomy" id="2740835"/>
    <lineage>
        <taxon>Eukaryota</taxon>
        <taxon>Metazoa</taxon>
        <taxon>Ecdysozoa</taxon>
        <taxon>Arthropoda</taxon>
        <taxon>Chelicerata</taxon>
        <taxon>Arachnida</taxon>
        <taxon>Araneae</taxon>
        <taxon>Araneomorphae</taxon>
        <taxon>Entelegynae</taxon>
        <taxon>Araneoidea</taxon>
        <taxon>Nephilidae</taxon>
        <taxon>Trichonephila</taxon>
    </lineage>
</organism>
<dbReference type="EMBL" id="BMAO01025050">
    <property type="protein sequence ID" value="GFQ99790.1"/>
    <property type="molecule type" value="Genomic_DNA"/>
</dbReference>
<name>A0A8X6G947_TRICU</name>
<sequence length="113" mass="12948">MKKSVPQAPVDSNSISGNTMVKDEFTQDPYSKRQVKCNCCVTYIRREGNTTRVVKVRPPDYVNGRDQQLVMQIEEQGCRIIFGGDLCDGFEVNRSLPYVEIYHLTKTVLHYTV</sequence>
<gene>
    <name evidence="2" type="ORF">TNCT_629241</name>
</gene>
<protein>
    <submittedName>
        <fullName evidence="2">Uncharacterized protein</fullName>
    </submittedName>
</protein>
<reference evidence="2" key="1">
    <citation type="submission" date="2020-07" db="EMBL/GenBank/DDBJ databases">
        <title>Multicomponent nature underlies the extraordinary mechanical properties of spider dragline silk.</title>
        <authorList>
            <person name="Kono N."/>
            <person name="Nakamura H."/>
            <person name="Mori M."/>
            <person name="Yoshida Y."/>
            <person name="Ohtoshi R."/>
            <person name="Malay A.D."/>
            <person name="Moran D.A.P."/>
            <person name="Tomita M."/>
            <person name="Numata K."/>
            <person name="Arakawa K."/>
        </authorList>
    </citation>
    <scope>NUCLEOTIDE SEQUENCE</scope>
</reference>
<dbReference type="Proteomes" id="UP000887116">
    <property type="component" value="Unassembled WGS sequence"/>
</dbReference>
<comment type="caution">
    <text evidence="2">The sequence shown here is derived from an EMBL/GenBank/DDBJ whole genome shotgun (WGS) entry which is preliminary data.</text>
</comment>
<accession>A0A8X6G947</accession>
<feature type="compositionally biased region" description="Polar residues" evidence="1">
    <location>
        <begin position="10"/>
        <end position="19"/>
    </location>
</feature>
<keyword evidence="3" id="KW-1185">Reference proteome</keyword>
<evidence type="ECO:0000313" key="3">
    <source>
        <dbReference type="Proteomes" id="UP000887116"/>
    </source>
</evidence>
<evidence type="ECO:0000256" key="1">
    <source>
        <dbReference type="SAM" id="MobiDB-lite"/>
    </source>
</evidence>
<evidence type="ECO:0000313" key="2">
    <source>
        <dbReference type="EMBL" id="GFQ99790.1"/>
    </source>
</evidence>